<dbReference type="SUPFAM" id="SSF51120">
    <property type="entry name" value="beta-Roll"/>
    <property type="match status" value="1"/>
</dbReference>
<comment type="subcellular location">
    <subcellularLocation>
        <location evidence="1">Secreted</location>
    </subcellularLocation>
</comment>
<dbReference type="InterPro" id="IPR055151">
    <property type="entry name" value="GH113"/>
</dbReference>
<dbReference type="KEGG" id="pzu:PHZ_c1011"/>
<name>B4RHG5_PHEZH</name>
<keyword evidence="4" id="KW-1185">Reference proteome</keyword>
<evidence type="ECO:0008006" key="5">
    <source>
        <dbReference type="Google" id="ProtNLM"/>
    </source>
</evidence>
<dbReference type="Gene3D" id="2.150.10.10">
    <property type="entry name" value="Serralysin-like metalloprotease, C-terminal"/>
    <property type="match status" value="2"/>
</dbReference>
<dbReference type="EMBL" id="CP000747">
    <property type="protein sequence ID" value="ACG77425.1"/>
    <property type="molecule type" value="Genomic_DNA"/>
</dbReference>
<dbReference type="InterPro" id="IPR011049">
    <property type="entry name" value="Serralysin-like_metalloprot_C"/>
</dbReference>
<dbReference type="Proteomes" id="UP000001868">
    <property type="component" value="Chromosome"/>
</dbReference>
<dbReference type="GO" id="GO:0005509">
    <property type="term" value="F:calcium ion binding"/>
    <property type="evidence" value="ECO:0007669"/>
    <property type="project" value="InterPro"/>
</dbReference>
<dbReference type="AlphaFoldDB" id="B4RHG5"/>
<dbReference type="eggNOG" id="COG2931">
    <property type="taxonomic scope" value="Bacteria"/>
</dbReference>
<dbReference type="CAZy" id="GH113">
    <property type="family name" value="Glycoside Hydrolase Family 113"/>
</dbReference>
<dbReference type="InterPro" id="IPR018511">
    <property type="entry name" value="Hemolysin-typ_Ca-bd_CS"/>
</dbReference>
<organism evidence="3 4">
    <name type="scientific">Phenylobacterium zucineum (strain HLK1)</name>
    <dbReference type="NCBI Taxonomy" id="450851"/>
    <lineage>
        <taxon>Bacteria</taxon>
        <taxon>Pseudomonadati</taxon>
        <taxon>Pseudomonadota</taxon>
        <taxon>Alphaproteobacteria</taxon>
        <taxon>Caulobacterales</taxon>
        <taxon>Caulobacteraceae</taxon>
        <taxon>Phenylobacterium</taxon>
    </lineage>
</organism>
<evidence type="ECO:0000313" key="4">
    <source>
        <dbReference type="Proteomes" id="UP000001868"/>
    </source>
</evidence>
<evidence type="ECO:0000256" key="2">
    <source>
        <dbReference type="ARBA" id="ARBA00022525"/>
    </source>
</evidence>
<evidence type="ECO:0000313" key="3">
    <source>
        <dbReference type="EMBL" id="ACG77425.1"/>
    </source>
</evidence>
<dbReference type="CDD" id="cd19608">
    <property type="entry name" value="GH113_mannanase-like"/>
    <property type="match status" value="1"/>
</dbReference>
<dbReference type="PRINTS" id="PR00313">
    <property type="entry name" value="CABNDNGRPT"/>
</dbReference>
<protein>
    <recommendedName>
        <fullName evidence="5">Calcium-binding protein</fullName>
    </recommendedName>
</protein>
<accession>B4RHG5</accession>
<dbReference type="Pfam" id="PF22612">
    <property type="entry name" value="GH113"/>
    <property type="match status" value="1"/>
</dbReference>
<dbReference type="HOGENOM" id="CLU_350854_0_0_5"/>
<dbReference type="STRING" id="450851.PHZ_c1011"/>
<dbReference type="Gene3D" id="3.20.20.80">
    <property type="entry name" value="Glycosidases"/>
    <property type="match status" value="1"/>
</dbReference>
<dbReference type="PANTHER" id="PTHR38340:SF1">
    <property type="entry name" value="S-LAYER PROTEIN"/>
    <property type="match status" value="1"/>
</dbReference>
<proteinExistence type="predicted"/>
<sequence>MRARGLARRSQTVPQSFNVQGISLSTYSAGGYADSRVVELIDRAAQNGATHVVFSNVALADLRTGAIGEVIENGQNQTASLADVGRAVAAAKAEGLQVVLKPQLVVHDPAFDQYNSASWINMVNPDLTISNPDAFFAAYKAHILDWARLAQAQGADVLSIGNEMVAATKPQYTAYWNDIIDAVRGVYGGQLTYAALAPVAVGAPVNEITQIGFWDRLDVAGFDVFPSLTSNTDPTVAELKAGWRDAQVFGQQQDYVEFLGRMAAHVGKPVIFTETGLPSFDGASDRIATSDGFIGTGARAADQGEQADWWQAFFETWAVSKPAWLQGVWLINNDPGRLGTYYDQNYNIDGKLAEAVVTAWFGGETTIGGGSGDAALTGSAAGDRLFLYGPDAPQAARLADSLETTVTVDVTGALSGGQAPTIRIWINGVDRGTAALKPLDSGYVNGEGVRFTQTQTFTFELPGLTRIDQLRIAPEGSGNVFFHGVQVNGVPLTGTSGAGGATTFDPGAWNAALATRAVGTAGNPIVVDGQGGFDTVHVLGRADQYAVQALPDGSVRLTETSGLNQNAILKGVSVVVFADGSRIALSDLAAGPGAGPAGPRELAGDLGDTRLIGTDADEIIRDPGGRNFLRGGGGDDRIYGGSGFDDAHGNLGNDTVSGGEGDDWVVGGQGNDLLNGEGGHDVVYGNLGDDTLHGGLGSDWVRGGQGDDLIYAGGGDDWISGDMGSDTITGGAGADLFHTHGNAGLDRVLDFSFAQGDRVNVLAGTGYEALQVGADTVIRMTGGGEMSLAGVRLADLPPGWIV</sequence>
<dbReference type="InterPro" id="IPR001343">
    <property type="entry name" value="Hemolysn_Ca-bd"/>
</dbReference>
<dbReference type="InterPro" id="IPR050557">
    <property type="entry name" value="RTX_toxin/Mannuronan_C5-epim"/>
</dbReference>
<reference evidence="3 4" key="1">
    <citation type="journal article" date="2008" name="BMC Genomics">
        <title>Complete genome of Phenylobacterium zucineum - a novel facultative intracellular bacterium isolated from human erythroleukemia cell line K562.</title>
        <authorList>
            <person name="Luo Y."/>
            <person name="Xu X."/>
            <person name="Ding Z."/>
            <person name="Liu Z."/>
            <person name="Zhang B."/>
            <person name="Yan Z."/>
            <person name="Sun J."/>
            <person name="Hu S."/>
            <person name="Hu X."/>
        </authorList>
    </citation>
    <scope>NUCLEOTIDE SEQUENCE [LARGE SCALE GENOMIC DNA]</scope>
    <source>
        <strain evidence="3 4">HLK1</strain>
    </source>
</reference>
<keyword evidence="2" id="KW-0964">Secreted</keyword>
<gene>
    <name evidence="3" type="ordered locus">PHZ_c1011</name>
</gene>
<dbReference type="InterPro" id="IPR017853">
    <property type="entry name" value="GH"/>
</dbReference>
<dbReference type="PROSITE" id="PS00330">
    <property type="entry name" value="HEMOLYSIN_CALCIUM"/>
    <property type="match status" value="1"/>
</dbReference>
<dbReference type="Pfam" id="PF00353">
    <property type="entry name" value="HemolysinCabind"/>
    <property type="match status" value="3"/>
</dbReference>
<evidence type="ECO:0000256" key="1">
    <source>
        <dbReference type="ARBA" id="ARBA00004613"/>
    </source>
</evidence>
<dbReference type="GO" id="GO:0005576">
    <property type="term" value="C:extracellular region"/>
    <property type="evidence" value="ECO:0007669"/>
    <property type="project" value="UniProtKB-SubCell"/>
</dbReference>
<dbReference type="SUPFAM" id="SSF51445">
    <property type="entry name" value="(Trans)glycosidases"/>
    <property type="match status" value="1"/>
</dbReference>
<dbReference type="PANTHER" id="PTHR38340">
    <property type="entry name" value="S-LAYER PROTEIN"/>
    <property type="match status" value="1"/>
</dbReference>